<dbReference type="Proteomes" id="UP000608955">
    <property type="component" value="Unassembled WGS sequence"/>
</dbReference>
<feature type="transmembrane region" description="Helical" evidence="1">
    <location>
        <begin position="86"/>
        <end position="104"/>
    </location>
</feature>
<dbReference type="AlphaFoldDB" id="A0A918Y2D4"/>
<evidence type="ECO:0000313" key="4">
    <source>
        <dbReference type="Proteomes" id="UP000608955"/>
    </source>
</evidence>
<keyword evidence="4" id="KW-1185">Reference proteome</keyword>
<comment type="caution">
    <text evidence="3">The sequence shown here is derived from an EMBL/GenBank/DDBJ whole genome shotgun (WGS) entry which is preliminary data.</text>
</comment>
<organism evidence="3 4">
    <name type="scientific">Streptomyces naganishii JCM 4654</name>
    <dbReference type="NCBI Taxonomy" id="1306179"/>
    <lineage>
        <taxon>Bacteria</taxon>
        <taxon>Bacillati</taxon>
        <taxon>Actinomycetota</taxon>
        <taxon>Actinomycetes</taxon>
        <taxon>Kitasatosporales</taxon>
        <taxon>Streptomycetaceae</taxon>
        <taxon>Streptomyces</taxon>
    </lineage>
</organism>
<feature type="domain" description="SPW repeat-containing integral membrane" evidence="2">
    <location>
        <begin position="36"/>
        <end position="131"/>
    </location>
</feature>
<feature type="transmembrane region" description="Helical" evidence="1">
    <location>
        <begin position="37"/>
        <end position="54"/>
    </location>
</feature>
<evidence type="ECO:0000259" key="2">
    <source>
        <dbReference type="Pfam" id="PF03779"/>
    </source>
</evidence>
<dbReference type="Pfam" id="PF03779">
    <property type="entry name" value="SPW"/>
    <property type="match status" value="1"/>
</dbReference>
<keyword evidence="1" id="KW-1133">Transmembrane helix</keyword>
<reference evidence="3" key="1">
    <citation type="journal article" date="2014" name="Int. J. Syst. Evol. Microbiol.">
        <title>Complete genome sequence of Corynebacterium casei LMG S-19264T (=DSM 44701T), isolated from a smear-ripened cheese.</title>
        <authorList>
            <consortium name="US DOE Joint Genome Institute (JGI-PGF)"/>
            <person name="Walter F."/>
            <person name="Albersmeier A."/>
            <person name="Kalinowski J."/>
            <person name="Ruckert C."/>
        </authorList>
    </citation>
    <scope>NUCLEOTIDE SEQUENCE</scope>
    <source>
        <strain evidence="3">JCM 4654</strain>
    </source>
</reference>
<protein>
    <recommendedName>
        <fullName evidence="2">SPW repeat-containing integral membrane domain-containing protein</fullName>
    </recommendedName>
</protein>
<dbReference type="EMBL" id="BMVF01000004">
    <property type="protein sequence ID" value="GHD87225.1"/>
    <property type="molecule type" value="Genomic_DNA"/>
</dbReference>
<accession>A0A918Y2D4</accession>
<feature type="transmembrane region" description="Helical" evidence="1">
    <location>
        <begin position="116"/>
        <end position="138"/>
    </location>
</feature>
<evidence type="ECO:0000256" key="1">
    <source>
        <dbReference type="SAM" id="Phobius"/>
    </source>
</evidence>
<feature type="transmembrane region" description="Helical" evidence="1">
    <location>
        <begin position="60"/>
        <end position="79"/>
    </location>
</feature>
<name>A0A918Y2D4_9ACTN</name>
<keyword evidence="1" id="KW-0812">Transmembrane</keyword>
<dbReference type="InterPro" id="IPR005530">
    <property type="entry name" value="SPW"/>
</dbReference>
<gene>
    <name evidence="3" type="ORF">GCM10010508_18510</name>
</gene>
<proteinExistence type="predicted"/>
<keyword evidence="1" id="KW-0472">Membrane</keyword>
<reference evidence="3" key="2">
    <citation type="submission" date="2020-09" db="EMBL/GenBank/DDBJ databases">
        <authorList>
            <person name="Sun Q."/>
            <person name="Ohkuma M."/>
        </authorList>
    </citation>
    <scope>NUCLEOTIDE SEQUENCE</scope>
    <source>
        <strain evidence="3">JCM 4654</strain>
    </source>
</reference>
<sequence length="143" mass="14659">MADVAMHSRIEEHPDLLALRAHAAEVSAKPALQAVEGLTLLTGLYLAISPWVVGFNGNPLAISNLVTGIALAVLGLGFGSAYERTFGMGWAAAGIGAWAIIAPWVVQHASATTGTIVSNTITGAVALLLGVVTTAMAARSRRT</sequence>
<evidence type="ECO:0000313" key="3">
    <source>
        <dbReference type="EMBL" id="GHD87225.1"/>
    </source>
</evidence>